<evidence type="ECO:0000313" key="2">
    <source>
        <dbReference type="Proteomes" id="UP000196531"/>
    </source>
</evidence>
<evidence type="ECO:0000313" key="1">
    <source>
        <dbReference type="EMBL" id="OUR98538.1"/>
    </source>
</evidence>
<proteinExistence type="predicted"/>
<dbReference type="Proteomes" id="UP000196531">
    <property type="component" value="Unassembled WGS sequence"/>
</dbReference>
<comment type="caution">
    <text evidence="1">The sequence shown here is derived from an EMBL/GenBank/DDBJ whole genome shotgun (WGS) entry which is preliminary data.</text>
</comment>
<organism evidence="1 2">
    <name type="scientific">Halobacteriovorax marinus</name>
    <dbReference type="NCBI Taxonomy" id="97084"/>
    <lineage>
        <taxon>Bacteria</taxon>
        <taxon>Pseudomonadati</taxon>
        <taxon>Bdellovibrionota</taxon>
        <taxon>Bacteriovoracia</taxon>
        <taxon>Bacteriovoracales</taxon>
        <taxon>Halobacteriovoraceae</taxon>
        <taxon>Halobacteriovorax</taxon>
    </lineage>
</organism>
<protein>
    <submittedName>
        <fullName evidence="1">Uncharacterized protein</fullName>
    </submittedName>
</protein>
<dbReference type="EMBL" id="MAAO01000004">
    <property type="protein sequence ID" value="OUR98538.1"/>
    <property type="molecule type" value="Genomic_DNA"/>
</dbReference>
<gene>
    <name evidence="1" type="ORF">A9Q84_03755</name>
</gene>
<dbReference type="AlphaFoldDB" id="A0A1Y5FAL3"/>
<accession>A0A1Y5FAL3</accession>
<reference evidence="2" key="1">
    <citation type="journal article" date="2017" name="Proc. Natl. Acad. Sci. U.S.A.">
        <title>Simulation of Deepwater Horizon oil plume reveals substrate specialization within a complex community of hydrocarbon-degraders.</title>
        <authorList>
            <person name="Hu P."/>
            <person name="Dubinsky E.A."/>
            <person name="Probst A.J."/>
            <person name="Wang J."/>
            <person name="Sieber C.M.K."/>
            <person name="Tom L.M."/>
            <person name="Gardinali P."/>
            <person name="Banfield J.F."/>
            <person name="Atlas R.M."/>
            <person name="Andersen G.L."/>
        </authorList>
    </citation>
    <scope>NUCLEOTIDE SEQUENCE [LARGE SCALE GENOMIC DNA]</scope>
</reference>
<name>A0A1Y5FAL3_9BACT</name>
<sequence length="82" mass="9758">MKAELTKRKTKEKVIIKRCHCCGYLMETYREAQKCTSCKKSFLPSNYFGKVHTKNSEDFRNLFLTSDELHEDDLIKGMYVIW</sequence>